<sequence>MVISLLNRNKVIIWPMKDGNGEGTFELGPIVTVSCHPWDSNAKNKTHHIPHDKTLRFHACLTSKPHGNPLQAQVAPNGWRAYPALALPPFVEPSQQDEPPIPGPSPSSKPPEEIPTCEPEPEVALTQSTEEPF</sequence>
<protein>
    <submittedName>
        <fullName evidence="2">Uncharacterized protein</fullName>
    </submittedName>
</protein>
<dbReference type="AlphaFoldDB" id="A0A9Q3IXH9"/>
<evidence type="ECO:0000313" key="2">
    <source>
        <dbReference type="EMBL" id="MBW0551701.1"/>
    </source>
</evidence>
<name>A0A9Q3IXH9_9BASI</name>
<proteinExistence type="predicted"/>
<feature type="region of interest" description="Disordered" evidence="1">
    <location>
        <begin position="88"/>
        <end position="133"/>
    </location>
</feature>
<feature type="compositionally biased region" description="Pro residues" evidence="1">
    <location>
        <begin position="99"/>
        <end position="109"/>
    </location>
</feature>
<keyword evidence="3" id="KW-1185">Reference proteome</keyword>
<gene>
    <name evidence="2" type="ORF">O181_091416</name>
</gene>
<comment type="caution">
    <text evidence="2">The sequence shown here is derived from an EMBL/GenBank/DDBJ whole genome shotgun (WGS) entry which is preliminary data.</text>
</comment>
<evidence type="ECO:0000256" key="1">
    <source>
        <dbReference type="SAM" id="MobiDB-lite"/>
    </source>
</evidence>
<accession>A0A9Q3IXH9</accession>
<dbReference type="Proteomes" id="UP000765509">
    <property type="component" value="Unassembled WGS sequence"/>
</dbReference>
<dbReference type="EMBL" id="AVOT02057631">
    <property type="protein sequence ID" value="MBW0551701.1"/>
    <property type="molecule type" value="Genomic_DNA"/>
</dbReference>
<organism evidence="2 3">
    <name type="scientific">Austropuccinia psidii MF-1</name>
    <dbReference type="NCBI Taxonomy" id="1389203"/>
    <lineage>
        <taxon>Eukaryota</taxon>
        <taxon>Fungi</taxon>
        <taxon>Dikarya</taxon>
        <taxon>Basidiomycota</taxon>
        <taxon>Pucciniomycotina</taxon>
        <taxon>Pucciniomycetes</taxon>
        <taxon>Pucciniales</taxon>
        <taxon>Sphaerophragmiaceae</taxon>
        <taxon>Austropuccinia</taxon>
    </lineage>
</organism>
<evidence type="ECO:0000313" key="3">
    <source>
        <dbReference type="Proteomes" id="UP000765509"/>
    </source>
</evidence>
<reference evidence="2" key="1">
    <citation type="submission" date="2021-03" db="EMBL/GenBank/DDBJ databases">
        <title>Draft genome sequence of rust myrtle Austropuccinia psidii MF-1, a brazilian biotype.</title>
        <authorList>
            <person name="Quecine M.C."/>
            <person name="Pachon D.M.R."/>
            <person name="Bonatelli M.L."/>
            <person name="Correr F.H."/>
            <person name="Franceschini L.M."/>
            <person name="Leite T.F."/>
            <person name="Margarido G.R.A."/>
            <person name="Almeida C.A."/>
            <person name="Ferrarezi J.A."/>
            <person name="Labate C.A."/>
        </authorList>
    </citation>
    <scope>NUCLEOTIDE SEQUENCE</scope>
    <source>
        <strain evidence="2">MF-1</strain>
    </source>
</reference>
<feature type="non-terminal residue" evidence="2">
    <location>
        <position position="1"/>
    </location>
</feature>